<protein>
    <recommendedName>
        <fullName evidence="2">Putative 4-hydroxy-4-methyl-2-oxoglutarate aldolase</fullName>
    </recommendedName>
    <alternativeName>
        <fullName evidence="3">Regulator of ribonuclease activity homolog</fullName>
    </alternativeName>
    <alternativeName>
        <fullName evidence="4">RraA-like protein</fullName>
    </alternativeName>
</protein>
<accession>A0A932GMU0</accession>
<dbReference type="PANTHER" id="PTHR33254">
    <property type="entry name" value="4-HYDROXY-4-METHYL-2-OXOGLUTARATE ALDOLASE 3-RELATED"/>
    <property type="match status" value="1"/>
</dbReference>
<name>A0A932GMU0_UNCTE</name>
<dbReference type="CDD" id="cd16841">
    <property type="entry name" value="RraA_family"/>
    <property type="match status" value="1"/>
</dbReference>
<dbReference type="InterPro" id="IPR005493">
    <property type="entry name" value="RraA/RraA-like"/>
</dbReference>
<feature type="binding site" evidence="5">
    <location>
        <position position="123"/>
    </location>
    <ligand>
        <name>substrate</name>
    </ligand>
</feature>
<evidence type="ECO:0000256" key="4">
    <source>
        <dbReference type="ARBA" id="ARBA00030169"/>
    </source>
</evidence>
<comment type="cofactor">
    <cofactor evidence="5">
        <name>Mg(2+)</name>
        <dbReference type="ChEBI" id="CHEBI:18420"/>
    </cofactor>
</comment>
<sequence>MVESKIRRQEFDEQFRPRLEKLATTNLADACDKVGIRGAVIGIRPLFGSPKVIGRALTIKITASGMALASRHLGIDVIALAERGDVVAIDNRGDLYNNCWGEILSYAAREKGVSGVVIDGAARDIDACQEINFPVCARGVVPITARGRIMQESFNTIIRLGDVQVRPGDVIVADVNGVVVIPPERLEEILGAAEEIAAKEAQMVSEILAGGDILEIDKKYSYESMLKKKE</sequence>
<evidence type="ECO:0000256" key="3">
    <source>
        <dbReference type="ARBA" id="ARBA00029596"/>
    </source>
</evidence>
<dbReference type="SUPFAM" id="SSF89562">
    <property type="entry name" value="RraA-like"/>
    <property type="match status" value="1"/>
</dbReference>
<dbReference type="AlphaFoldDB" id="A0A932GMU0"/>
<comment type="cofactor">
    <cofactor evidence="1">
        <name>a divalent metal cation</name>
        <dbReference type="ChEBI" id="CHEBI:60240"/>
    </cofactor>
</comment>
<evidence type="ECO:0000256" key="5">
    <source>
        <dbReference type="PIRSR" id="PIRSR605493-1"/>
    </source>
</evidence>
<keyword evidence="5" id="KW-0460">Magnesium</keyword>
<evidence type="ECO:0000256" key="2">
    <source>
        <dbReference type="ARBA" id="ARBA00016549"/>
    </source>
</evidence>
<dbReference type="GO" id="GO:0046872">
    <property type="term" value="F:metal ion binding"/>
    <property type="evidence" value="ECO:0007669"/>
    <property type="project" value="UniProtKB-KW"/>
</dbReference>
<evidence type="ECO:0000313" key="6">
    <source>
        <dbReference type="EMBL" id="MBI3013652.1"/>
    </source>
</evidence>
<dbReference type="PANTHER" id="PTHR33254:SF4">
    <property type="entry name" value="4-HYDROXY-4-METHYL-2-OXOGLUTARATE ALDOLASE 3-RELATED"/>
    <property type="match status" value="1"/>
</dbReference>
<evidence type="ECO:0000256" key="1">
    <source>
        <dbReference type="ARBA" id="ARBA00001968"/>
    </source>
</evidence>
<reference evidence="6" key="1">
    <citation type="submission" date="2020-07" db="EMBL/GenBank/DDBJ databases">
        <title>Huge and variable diversity of episymbiotic CPR bacteria and DPANN archaea in groundwater ecosystems.</title>
        <authorList>
            <person name="He C.Y."/>
            <person name="Keren R."/>
            <person name="Whittaker M."/>
            <person name="Farag I.F."/>
            <person name="Doudna J."/>
            <person name="Cate J.H.D."/>
            <person name="Banfield J.F."/>
        </authorList>
    </citation>
    <scope>NUCLEOTIDE SEQUENCE</scope>
    <source>
        <strain evidence="6">NC_groundwater_717_Ag_S-0.2um_59_8</strain>
    </source>
</reference>
<feature type="binding site" evidence="5">
    <location>
        <begin position="101"/>
        <end position="104"/>
    </location>
    <ligand>
        <name>substrate</name>
    </ligand>
</feature>
<organism evidence="6 7">
    <name type="scientific">Tectimicrobiota bacterium</name>
    <dbReference type="NCBI Taxonomy" id="2528274"/>
    <lineage>
        <taxon>Bacteria</taxon>
        <taxon>Pseudomonadati</taxon>
        <taxon>Nitrospinota/Tectimicrobiota group</taxon>
        <taxon>Candidatus Tectimicrobiota</taxon>
    </lineage>
</organism>
<keyword evidence="5" id="KW-0479">Metal-binding</keyword>
<dbReference type="Proteomes" id="UP000741360">
    <property type="component" value="Unassembled WGS sequence"/>
</dbReference>
<feature type="binding site" evidence="5">
    <location>
        <position position="124"/>
    </location>
    <ligand>
        <name>Mg(2+)</name>
        <dbReference type="ChEBI" id="CHEBI:18420"/>
    </ligand>
</feature>
<comment type="caution">
    <text evidence="6">The sequence shown here is derived from an EMBL/GenBank/DDBJ whole genome shotgun (WGS) entry which is preliminary data.</text>
</comment>
<dbReference type="InterPro" id="IPR036704">
    <property type="entry name" value="RraA/RraA-like_sf"/>
</dbReference>
<dbReference type="Gene3D" id="3.50.30.40">
    <property type="entry name" value="Ribonuclease E inhibitor RraA/RraA-like"/>
    <property type="match status" value="1"/>
</dbReference>
<evidence type="ECO:0000313" key="7">
    <source>
        <dbReference type="Proteomes" id="UP000741360"/>
    </source>
</evidence>
<dbReference type="EMBL" id="JACPSX010000016">
    <property type="protein sequence ID" value="MBI3013652.1"/>
    <property type="molecule type" value="Genomic_DNA"/>
</dbReference>
<proteinExistence type="predicted"/>
<dbReference type="Pfam" id="PF03737">
    <property type="entry name" value="RraA-like"/>
    <property type="match status" value="1"/>
</dbReference>
<gene>
    <name evidence="6" type="ORF">HYY65_01000</name>
</gene>